<name>A0A0A7KXW2_AERSS</name>
<protein>
    <submittedName>
        <fullName evidence="1">Uncharacterized protein</fullName>
    </submittedName>
</protein>
<accession>A0A0A7KXW2</accession>
<organism evidence="1">
    <name type="scientific">Aeromonas salmonicida subsp. salmonicida</name>
    <dbReference type="NCBI Taxonomy" id="29491"/>
    <lineage>
        <taxon>Bacteria</taxon>
        <taxon>Pseudomonadati</taxon>
        <taxon>Pseudomonadota</taxon>
        <taxon>Gammaproteobacteria</taxon>
        <taxon>Aeromonadales</taxon>
        <taxon>Aeromonadaceae</taxon>
        <taxon>Aeromonas</taxon>
    </lineage>
</organism>
<sequence length="72" mass="7856">MNAAPDSASYYGVKTAPYTHVNLLSGRKGREVSRSDGEVVIQCEQGGVQSYDEDRLHLTWARLSNDSQGDPA</sequence>
<proteinExistence type="predicted"/>
<reference evidence="1" key="1">
    <citation type="submission" date="2014-03" db="EMBL/GenBank/DDBJ databases">
        <authorList>
            <person name="Emond-Rheault J.-G."/>
            <person name="Trudel M.V."/>
            <person name="Vincent A.T."/>
            <person name="Brochu F."/>
            <person name="Boyle B."/>
            <person name="Tanaka K.H."/>
            <person name="Attere S.A."/>
            <person name="Jubinville E."/>
            <person name="Frenette M."/>
            <person name="Derome N."/>
            <person name="Charette S.J."/>
        </authorList>
    </citation>
    <scope>NUCLEOTIDE SEQUENCE</scope>
    <source>
        <strain evidence="1">HER1085</strain>
    </source>
</reference>
<dbReference type="AlphaFoldDB" id="A0A0A7KXW2"/>
<evidence type="ECO:0000313" key="1">
    <source>
        <dbReference type="EMBL" id="AIZ49630.1"/>
    </source>
</evidence>
<reference evidence="1" key="2">
    <citation type="journal article" date="2015" name="Vet. Microbiol.">
        <title>Variants of a genomic island in Aeromonas salmonicida subsp. salmonicida link isolates with their geographical origins.</title>
        <authorList>
            <person name="Emond-Rheault J.G."/>
            <person name="Vincent A.T."/>
            <person name="Trudel M.V."/>
            <person name="Brochu F."/>
            <person name="Boyle B."/>
            <person name="Tanaka K.H."/>
            <person name="Attere S.A."/>
            <person name="Jubinville E."/>
            <person name="Loch T.P."/>
            <person name="Winters A.D."/>
            <person name="Faisal M."/>
            <person name="Frenette M."/>
            <person name="Derome N."/>
            <person name="Charette S.J."/>
        </authorList>
    </citation>
    <scope>NUCLEOTIDE SEQUENCE</scope>
    <source>
        <strain evidence="1">HER1085</strain>
    </source>
</reference>
<dbReference type="EMBL" id="KJ626179">
    <property type="protein sequence ID" value="AIZ49630.1"/>
    <property type="molecule type" value="Genomic_DNA"/>
</dbReference>
<dbReference type="RefSeq" id="WP_043150692.1">
    <property type="nucleotide sequence ID" value="NZ_CDDW01000001.1"/>
</dbReference>